<keyword evidence="1 4" id="KW-0413">Isomerase</keyword>
<comment type="catalytic activity">
    <reaction evidence="1">
        <text>2-hydroxychromene-2-carboxylate = (3E)-4-(2-hydroxyphenyl)-2-oxobut-3-enoate</text>
        <dbReference type="Rhea" id="RHEA:27401"/>
        <dbReference type="ChEBI" id="CHEBI:59350"/>
        <dbReference type="ChEBI" id="CHEBI:59353"/>
        <dbReference type="EC" id="5.99.1.4"/>
    </reaction>
</comment>
<dbReference type="GO" id="GO:0004602">
    <property type="term" value="F:glutathione peroxidase activity"/>
    <property type="evidence" value="ECO:0007669"/>
    <property type="project" value="TreeGrafter"/>
</dbReference>
<dbReference type="RefSeq" id="WP_066444332.1">
    <property type="nucleotide sequence ID" value="NZ_CP014226.1"/>
</dbReference>
<dbReference type="Gene3D" id="3.40.30.10">
    <property type="entry name" value="Glutaredoxin"/>
    <property type="match status" value="1"/>
</dbReference>
<dbReference type="Pfam" id="PF01323">
    <property type="entry name" value="DSBA"/>
    <property type="match status" value="1"/>
</dbReference>
<feature type="active site" description="Nucleophile" evidence="2">
    <location>
        <position position="13"/>
    </location>
</feature>
<evidence type="ECO:0000313" key="4">
    <source>
        <dbReference type="EMBL" id="AMC99473.1"/>
    </source>
</evidence>
<dbReference type="OrthoDB" id="5244108at2"/>
<dbReference type="GO" id="GO:0006749">
    <property type="term" value="P:glutathione metabolic process"/>
    <property type="evidence" value="ECO:0007669"/>
    <property type="project" value="TreeGrafter"/>
</dbReference>
<protein>
    <recommendedName>
        <fullName evidence="1">2-hydroxychromene-2-carboxylate isomerase</fullName>
        <ecNumber evidence="1">5.99.1.4</ecNumber>
    </recommendedName>
</protein>
<dbReference type="PANTHER" id="PTHR42943">
    <property type="entry name" value="GLUTATHIONE S-TRANSFERASE KAPPA"/>
    <property type="match status" value="1"/>
</dbReference>
<dbReference type="EMBL" id="CP014226">
    <property type="protein sequence ID" value="AMC99473.1"/>
    <property type="molecule type" value="Genomic_DNA"/>
</dbReference>
<dbReference type="KEGG" id="hco:LOKO_00377"/>
<accession>A0A0X8HB98</accession>
<evidence type="ECO:0000259" key="3">
    <source>
        <dbReference type="Pfam" id="PF01323"/>
    </source>
</evidence>
<reference evidence="4 5" key="2">
    <citation type="submission" date="2016-02" db="EMBL/GenBank/DDBJ databases">
        <authorList>
            <person name="Wen L."/>
            <person name="He K."/>
            <person name="Yang H."/>
        </authorList>
    </citation>
    <scope>NUCLEOTIDE SEQUENCE [LARGE SCALE GENOMIC DNA]</scope>
    <source>
        <strain evidence="4 5">AGD 8-3</strain>
    </source>
</reference>
<dbReference type="STRING" id="507626.LOKO_00377"/>
<feature type="domain" description="DSBA-like thioredoxin" evidence="3">
    <location>
        <begin position="5"/>
        <end position="196"/>
    </location>
</feature>
<dbReference type="InterPro" id="IPR044087">
    <property type="entry name" value="NahD-like"/>
</dbReference>
<comment type="similarity">
    <text evidence="1">Belongs to the GST superfamily. NadH family.</text>
</comment>
<dbReference type="PANTHER" id="PTHR42943:SF13">
    <property type="entry name" value="GLUTATHIONE S-TRANSFERASE KAPPA-RELATED"/>
    <property type="match status" value="1"/>
</dbReference>
<dbReference type="SUPFAM" id="SSF52833">
    <property type="entry name" value="Thioredoxin-like"/>
    <property type="match status" value="1"/>
</dbReference>
<dbReference type="InterPro" id="IPR001853">
    <property type="entry name" value="DSBA-like_thioredoxin_dom"/>
</dbReference>
<dbReference type="EC" id="5.99.1.4" evidence="1"/>
<dbReference type="InterPro" id="IPR051924">
    <property type="entry name" value="GST_Kappa/NadH"/>
</dbReference>
<dbReference type="PATRIC" id="fig|507626.3.peg.374"/>
<dbReference type="InterPro" id="IPR036249">
    <property type="entry name" value="Thioredoxin-like_sf"/>
</dbReference>
<dbReference type="AlphaFoldDB" id="A0A0X8HB98"/>
<dbReference type="GO" id="GO:1901170">
    <property type="term" value="P:naphthalene catabolic process"/>
    <property type="evidence" value="ECO:0007669"/>
    <property type="project" value="InterPro"/>
</dbReference>
<reference evidence="4 5" key="1">
    <citation type="journal article" date="2016" name="Genome Announc.">
        <title>Draft Genome Sequence of 'Halomonas chromatireducens' Strain AGD 8-3, a Haloalkaliphilic Chromate- and Selenite-Reducing Gammaproteobacterium.</title>
        <authorList>
            <person name="Sharko F.S."/>
            <person name="Shapovalova A.A."/>
            <person name="Tsygankova S.V."/>
            <person name="Komova A.V."/>
            <person name="Boulygina E.S."/>
            <person name="Teslyuk A.B."/>
            <person name="Gotovtsev P.M."/>
            <person name="Namsaraev Z.B."/>
            <person name="Khijniak T.V."/>
            <person name="Nedoluzhko A.V."/>
            <person name="Vasilov R.G."/>
        </authorList>
    </citation>
    <scope>NUCLEOTIDE SEQUENCE [LARGE SCALE GENOMIC DNA]</scope>
    <source>
        <strain evidence="4 5">AGD 8-3</strain>
    </source>
</reference>
<dbReference type="Proteomes" id="UP000063387">
    <property type="component" value="Chromosome"/>
</dbReference>
<evidence type="ECO:0000313" key="5">
    <source>
        <dbReference type="Proteomes" id="UP000063387"/>
    </source>
</evidence>
<organism evidence="4 5">
    <name type="scientific">Halomonas chromatireducens</name>
    <dbReference type="NCBI Taxonomy" id="507626"/>
    <lineage>
        <taxon>Bacteria</taxon>
        <taxon>Pseudomonadati</taxon>
        <taxon>Pseudomonadota</taxon>
        <taxon>Gammaproteobacteria</taxon>
        <taxon>Oceanospirillales</taxon>
        <taxon>Halomonadaceae</taxon>
        <taxon>Halomonas</taxon>
    </lineage>
</organism>
<evidence type="ECO:0000256" key="2">
    <source>
        <dbReference type="PIRSR" id="PIRSR006386-1"/>
    </source>
</evidence>
<dbReference type="PIRSF" id="PIRSF006386">
    <property type="entry name" value="HCCAis_GSTk"/>
    <property type="match status" value="1"/>
</dbReference>
<dbReference type="CDD" id="cd03022">
    <property type="entry name" value="DsbA_HCCA_Iso"/>
    <property type="match status" value="1"/>
</dbReference>
<dbReference type="GO" id="GO:0004364">
    <property type="term" value="F:glutathione transferase activity"/>
    <property type="evidence" value="ECO:0007669"/>
    <property type="project" value="TreeGrafter"/>
</dbReference>
<dbReference type="GO" id="GO:0018845">
    <property type="term" value="F:2-hydroxychromene-2-carboxylate isomerase activity"/>
    <property type="evidence" value="ECO:0007669"/>
    <property type="project" value="UniProtKB-UniRule"/>
</dbReference>
<proteinExistence type="inferred from homology"/>
<gene>
    <name evidence="4" type="primary">nsaD</name>
    <name evidence="4" type="ORF">LOKO_00377</name>
</gene>
<keyword evidence="5" id="KW-1185">Reference proteome</keyword>
<name>A0A0X8HB98_9GAMM</name>
<sequence>MSKRITYYFSQVSPWAYLGHARLGEIAARHGATIDYVPITISAIFPRTGGLPLPKRSPERQAYRMAELKRWPQQIGIPLNVEPKYFPTDDRPAARLALTAKAQRHDIAKLSLAIFRACWTEDRDIADLTTLGDIADTCGLSSQALLEASESEMGQRRLDDACEQAIAAGCFGVPWYDVEGEPFWGQDRLELVDKKLAGELGAEPSCTH</sequence>
<dbReference type="InterPro" id="IPR014440">
    <property type="entry name" value="HCCAis_GSTk"/>
</dbReference>
<evidence type="ECO:0000256" key="1">
    <source>
        <dbReference type="PIRNR" id="PIRNR006386"/>
    </source>
</evidence>